<name>A0A835SUG2_CHLIN</name>
<dbReference type="PANTHER" id="PTHR22602:SF0">
    <property type="entry name" value="TRANSFERASE CAF17, MITOCHONDRIAL-RELATED"/>
    <property type="match status" value="1"/>
</dbReference>
<evidence type="ECO:0000256" key="1">
    <source>
        <dbReference type="ARBA" id="ARBA00004173"/>
    </source>
</evidence>
<evidence type="ECO:0000313" key="5">
    <source>
        <dbReference type="EMBL" id="KAG2433298.1"/>
    </source>
</evidence>
<gene>
    <name evidence="5" type="ORF">HXX76_008364</name>
</gene>
<comment type="caution">
    <text evidence="5">The sequence shown here is derived from an EMBL/GenBank/DDBJ whole genome shotgun (WGS) entry which is preliminary data.</text>
</comment>
<keyword evidence="3" id="KW-0496">Mitochondrion</keyword>
<feature type="region of interest" description="Disordered" evidence="4">
    <location>
        <begin position="317"/>
        <end position="347"/>
    </location>
</feature>
<feature type="compositionally biased region" description="Acidic residues" evidence="4">
    <location>
        <begin position="638"/>
        <end position="673"/>
    </location>
</feature>
<evidence type="ECO:0000256" key="3">
    <source>
        <dbReference type="ARBA" id="ARBA00023128"/>
    </source>
</evidence>
<dbReference type="InterPro" id="IPR045179">
    <property type="entry name" value="YgfZ/GcvT"/>
</dbReference>
<organism evidence="5 6">
    <name type="scientific">Chlamydomonas incerta</name>
    <dbReference type="NCBI Taxonomy" id="51695"/>
    <lineage>
        <taxon>Eukaryota</taxon>
        <taxon>Viridiplantae</taxon>
        <taxon>Chlorophyta</taxon>
        <taxon>core chlorophytes</taxon>
        <taxon>Chlorophyceae</taxon>
        <taxon>CS clade</taxon>
        <taxon>Chlamydomonadales</taxon>
        <taxon>Chlamydomonadaceae</taxon>
        <taxon>Chlamydomonas</taxon>
    </lineage>
</organism>
<proteinExistence type="predicted"/>
<dbReference type="SUPFAM" id="SSF103025">
    <property type="entry name" value="Folate-binding domain"/>
    <property type="match status" value="1"/>
</dbReference>
<dbReference type="GO" id="GO:0016226">
    <property type="term" value="P:iron-sulfur cluster assembly"/>
    <property type="evidence" value="ECO:0007669"/>
    <property type="project" value="TreeGrafter"/>
</dbReference>
<sequence length="1223" mass="129324">MSRQGAFAGLLPLFRQRQSLTEVAHSSWRSFSAAANSDAGPTSSGRVAHLASRGVVLAEGQQALSFLQGMVTNDVRPLQDAGAAAPPVYGTILTPKGKFLHDMFISRHPDLADALLLEVDAGGAAAAVQLLNKYKLRRPVSFRDVSSQYRVMAAWGGAAGGGGGGGGGAPPPGSWWRPDPRLPQLGYRALVPAADAAAVSASAGEEAYRAWRYSLGVAEGEAEIPVGQAAPLDFNVDVLHGVSYTKGCYVGQERNSFTHYRGVIRKRLMPVRLEATAAATAAAGSGGPAGGPALPAIGVDVLDAATGKSVGQLRGAAASSTSSSSSSSASGPASTSTSSGSTSGSSSTEGGAVWGIAYLKLDSALAAAAGRGELMVAESATASAALTGGAAQAALCQRREVHALRPQKTGSRRKGHTLEDLLVANVTPADVAHNHAMRFVREGIAYMESLGVKLSEQCEKRYGYTFITDQKFHHFRLCKSEARLNADGTLSGVQRGASPLAKYRVRFAKKMQVRKERLAAAAAAAAAANSSSTAGMGQRRRRGLLQASDGGQQHAADGGSSTGTLLDRYGRSRSDLLPVGRGRYRRTSGDEGRGGGRALLQAAAAGSSSTANSSGGSSSALMYQLLKRVTDKAANKDDGDDDGASDVYNDDEEEQEAEAEADAAASEEGDEEGGGGGGKGGGGGAAYGKKKAEALSAAFEPDTELPELTAVGTSHKSSVGCYLQPSMPRNVGYKDAQLLCVGRNVVLDTCAHYDGQAEGFNVRFPAPKVGSIKLGCSVKVQLLGERNLTKGYKNRLWWANAQDNAYDVVRKSCDPASGRVVEHPVAFVLRDRYTHTLHELEVLSTIFTSLAVADLPEVRAKGVQIVLADQMPHASYRPTYAAISYPYRLRHLAEAPYPPNTCFRTALFINAFTNSIAFNPNPNTSDCFSPVMIGVHKWLRTLHQELDPTYLARVHHHASETGGITRRQVVWTSRRNLEALRLTSGTGMTEWQSARMVPNENAVVTALQLAILEWNSRSCLLARYYGGDSALAGCRRSEVQFDLVFGEFSDWPYYPDQLMTIYRTGILIGVHGAALTFVTSTAAGESALLELAGVGWEDTQTGNMLNLFPSLAHNMGAYYEQVRYQGPDIDIKIATDALVRAMDEVSARISANTARRKAAEEAAAKAAGGAGAEGLSFNDQYNFDVMFPRACPSSVPNKLKRFVTSHPVQMALNATPSAATQQQ</sequence>
<dbReference type="GO" id="GO:0005759">
    <property type="term" value="C:mitochondrial matrix"/>
    <property type="evidence" value="ECO:0007669"/>
    <property type="project" value="TreeGrafter"/>
</dbReference>
<dbReference type="NCBIfam" id="TIGR03317">
    <property type="entry name" value="ygfZ_signature"/>
    <property type="match status" value="1"/>
</dbReference>
<accession>A0A835SUG2</accession>
<dbReference type="PANTHER" id="PTHR22602">
    <property type="entry name" value="TRANSFERASE CAF17, MITOCHONDRIAL-RELATED"/>
    <property type="match status" value="1"/>
</dbReference>
<dbReference type="AlphaFoldDB" id="A0A835SUG2"/>
<feature type="region of interest" description="Disordered" evidence="4">
    <location>
        <begin position="632"/>
        <end position="686"/>
    </location>
</feature>
<comment type="subcellular location">
    <subcellularLocation>
        <location evidence="1">Mitochondrion</location>
    </subcellularLocation>
</comment>
<keyword evidence="6" id="KW-1185">Reference proteome</keyword>
<evidence type="ECO:0000313" key="6">
    <source>
        <dbReference type="Proteomes" id="UP000650467"/>
    </source>
</evidence>
<dbReference type="InterPro" id="IPR017703">
    <property type="entry name" value="YgfZ/GCV_T_CS"/>
</dbReference>
<feature type="region of interest" description="Disordered" evidence="4">
    <location>
        <begin position="547"/>
        <end position="596"/>
    </location>
</feature>
<evidence type="ECO:0000256" key="4">
    <source>
        <dbReference type="SAM" id="MobiDB-lite"/>
    </source>
</evidence>
<dbReference type="OrthoDB" id="534920at2759"/>
<keyword evidence="2" id="KW-0809">Transit peptide</keyword>
<dbReference type="Proteomes" id="UP000650467">
    <property type="component" value="Unassembled WGS sequence"/>
</dbReference>
<dbReference type="Gene3D" id="3.30.1360.120">
    <property type="entry name" value="Probable tRNA modification gtpase trme, domain 1"/>
    <property type="match status" value="2"/>
</dbReference>
<reference evidence="5" key="1">
    <citation type="journal article" date="2020" name="bioRxiv">
        <title>Comparative genomics of Chlamydomonas.</title>
        <authorList>
            <person name="Craig R.J."/>
            <person name="Hasan A.R."/>
            <person name="Ness R.W."/>
            <person name="Keightley P.D."/>
        </authorList>
    </citation>
    <scope>NUCLEOTIDE SEQUENCE</scope>
    <source>
        <strain evidence="5">SAG 7.73</strain>
    </source>
</reference>
<feature type="compositionally biased region" description="Gly residues" evidence="4">
    <location>
        <begin position="674"/>
        <end position="686"/>
    </location>
</feature>
<dbReference type="InterPro" id="IPR027266">
    <property type="entry name" value="TrmE/GcvT-like"/>
</dbReference>
<protein>
    <submittedName>
        <fullName evidence="5">Uncharacterized protein</fullName>
    </submittedName>
</protein>
<dbReference type="EMBL" id="JAEHOC010000019">
    <property type="protein sequence ID" value="KAG2433298.1"/>
    <property type="molecule type" value="Genomic_DNA"/>
</dbReference>
<evidence type="ECO:0000256" key="2">
    <source>
        <dbReference type="ARBA" id="ARBA00022946"/>
    </source>
</evidence>